<dbReference type="EMBL" id="BMXS01000008">
    <property type="protein sequence ID" value="GGX91769.1"/>
    <property type="molecule type" value="Genomic_DNA"/>
</dbReference>
<comment type="caution">
    <text evidence="3">The sequence shown here is derived from an EMBL/GenBank/DDBJ whole genome shotgun (WGS) entry which is preliminary data.</text>
</comment>
<feature type="region of interest" description="Disordered" evidence="1">
    <location>
        <begin position="27"/>
        <end position="78"/>
    </location>
</feature>
<organism evidence="3 4">
    <name type="scientific">Litchfieldella qijiaojingensis</name>
    <dbReference type="NCBI Taxonomy" id="980347"/>
    <lineage>
        <taxon>Bacteria</taxon>
        <taxon>Pseudomonadati</taxon>
        <taxon>Pseudomonadota</taxon>
        <taxon>Gammaproteobacteria</taxon>
        <taxon>Oceanospirillales</taxon>
        <taxon>Halomonadaceae</taxon>
        <taxon>Litchfieldella</taxon>
    </lineage>
</organism>
<accession>A0ABQ2YQ50</accession>
<dbReference type="Proteomes" id="UP000653056">
    <property type="component" value="Unassembled WGS sequence"/>
</dbReference>
<feature type="signal peptide" evidence="2">
    <location>
        <begin position="1"/>
        <end position="25"/>
    </location>
</feature>
<evidence type="ECO:0000256" key="2">
    <source>
        <dbReference type="SAM" id="SignalP"/>
    </source>
</evidence>
<reference evidence="4" key="1">
    <citation type="journal article" date="2019" name="Int. J. Syst. Evol. Microbiol.">
        <title>The Global Catalogue of Microorganisms (GCM) 10K type strain sequencing project: providing services to taxonomists for standard genome sequencing and annotation.</title>
        <authorList>
            <consortium name="The Broad Institute Genomics Platform"/>
            <consortium name="The Broad Institute Genome Sequencing Center for Infectious Disease"/>
            <person name="Wu L."/>
            <person name="Ma J."/>
        </authorList>
    </citation>
    <scope>NUCLEOTIDE SEQUENCE [LARGE SCALE GENOMIC DNA]</scope>
    <source>
        <strain evidence="4">KCTC 22228</strain>
    </source>
</reference>
<evidence type="ECO:0000313" key="4">
    <source>
        <dbReference type="Proteomes" id="UP000653056"/>
    </source>
</evidence>
<keyword evidence="2" id="KW-0732">Signal</keyword>
<name>A0ABQ2YQ50_9GAMM</name>
<keyword evidence="4" id="KW-1185">Reference proteome</keyword>
<dbReference type="PROSITE" id="PS51257">
    <property type="entry name" value="PROKAR_LIPOPROTEIN"/>
    <property type="match status" value="1"/>
</dbReference>
<evidence type="ECO:0000256" key="1">
    <source>
        <dbReference type="SAM" id="MobiDB-lite"/>
    </source>
</evidence>
<proteinExistence type="predicted"/>
<dbReference type="RefSeq" id="WP_189468541.1">
    <property type="nucleotide sequence ID" value="NZ_BMXS01000008.1"/>
</dbReference>
<feature type="chain" id="PRO_5046416399" evidence="2">
    <location>
        <begin position="26"/>
        <end position="197"/>
    </location>
</feature>
<protein>
    <submittedName>
        <fullName evidence="3">Uncharacterized protein</fullName>
    </submittedName>
</protein>
<evidence type="ECO:0000313" key="3">
    <source>
        <dbReference type="EMBL" id="GGX91769.1"/>
    </source>
</evidence>
<feature type="compositionally biased region" description="Low complexity" evidence="1">
    <location>
        <begin position="42"/>
        <end position="59"/>
    </location>
</feature>
<gene>
    <name evidence="3" type="ORF">GCM10007160_19070</name>
</gene>
<sequence length="197" mass="20826">MRAWSGWLRSLGILMVASWTLSACGGNGETGDSLSSAPAETAESVVGPSEEVESAASEANTDTEVSPFPEPVDVTATGVQRPDGRLRVEGRTNLPDATELVVIVERRASGVRWRIRTSVNDGHFLAEPLGPGSGLPRGEYSITVSMQPASVQPGKVRAVIGEQGEYLRGPLTSESRHQGTIVEYSTPFTFDPNTGSG</sequence>